<feature type="transmembrane region" description="Helical" evidence="1">
    <location>
        <begin position="418"/>
        <end position="436"/>
    </location>
</feature>
<feature type="transmembrane region" description="Helical" evidence="1">
    <location>
        <begin position="386"/>
        <end position="406"/>
    </location>
</feature>
<keyword evidence="3" id="KW-1185">Reference proteome</keyword>
<sequence length="469" mass="53295">MFSDKKNFTIIWLFIVISSVISGFILYFDFDKPYYYKLLPLLPFVFGLINLFFLMLYRNILSNIALTLVIGLYYIRFVIVPLIMMMGNYSSFLKFNISSNINYGIVLMVYELIIVYVVMYYSERKHKKANRKIHVKFEGKKLPSLFRPILMCLLFFCIIILIAIPESRQLYSSLFTSLNKTSVDIVSIDSFAERGGLKRALLTLYGLTMEVIRLLIPAYIIIFIRKKIGNKITGIMLSIPIVLAQFLLVSNTHARSIICAVILILLLAKLYPDWSKKLYKISFLFGLLFVLIYFTTKINSPISNSSNTGLEYASEIANAYFSGPDNIAATFNVESDEQIKTLIYTLVSAIPFNGTIFGLSGNNYSALYNNFNMAEFQIGPLISESYYYLGAIFAPIISAVIVVLAIKYGNKAKYETNIWKYIAYIYLVIILAASLVMYNGTILMKTVTGVIIPLLIVANLTSKRAIKND</sequence>
<dbReference type="EMBL" id="RWGW01000008">
    <property type="protein sequence ID" value="RSK33697.1"/>
    <property type="molecule type" value="Genomic_DNA"/>
</dbReference>
<reference evidence="2 3" key="1">
    <citation type="submission" date="2018-12" db="EMBL/GenBank/DDBJ databases">
        <title>Comparitive functional genomics of dry heat resistant strains isolated from the viking spacecraft.</title>
        <authorList>
            <person name="Seuylemezian A."/>
            <person name="Vaishampayan P."/>
        </authorList>
    </citation>
    <scope>NUCLEOTIDE SEQUENCE [LARGE SCALE GENOMIC DNA]</scope>
    <source>
        <strain evidence="2 3">M6-11</strain>
    </source>
</reference>
<keyword evidence="1" id="KW-0812">Transmembrane</keyword>
<dbReference type="RefSeq" id="WP_125903787.1">
    <property type="nucleotide sequence ID" value="NZ_RWGW01000008.1"/>
</dbReference>
<feature type="transmembrane region" description="Helical" evidence="1">
    <location>
        <begin position="254"/>
        <end position="271"/>
    </location>
</feature>
<feature type="transmembrane region" description="Helical" evidence="1">
    <location>
        <begin position="278"/>
        <end position="296"/>
    </location>
</feature>
<evidence type="ECO:0000313" key="2">
    <source>
        <dbReference type="EMBL" id="RSK33697.1"/>
    </source>
</evidence>
<feature type="transmembrane region" description="Helical" evidence="1">
    <location>
        <begin position="64"/>
        <end position="89"/>
    </location>
</feature>
<feature type="transmembrane region" description="Helical" evidence="1">
    <location>
        <begin position="7"/>
        <end position="28"/>
    </location>
</feature>
<name>A0ABX9ZDI6_9BACL</name>
<comment type="caution">
    <text evidence="2">The sequence shown here is derived from an EMBL/GenBank/DDBJ whole genome shotgun (WGS) entry which is preliminary data.</text>
</comment>
<feature type="transmembrane region" description="Helical" evidence="1">
    <location>
        <begin position="101"/>
        <end position="121"/>
    </location>
</feature>
<gene>
    <name evidence="2" type="ORF">EJA12_06005</name>
</gene>
<keyword evidence="1" id="KW-0472">Membrane</keyword>
<organism evidence="2 3">
    <name type="scientific">Bhargavaea beijingensis</name>
    <dbReference type="NCBI Taxonomy" id="426756"/>
    <lineage>
        <taxon>Bacteria</taxon>
        <taxon>Bacillati</taxon>
        <taxon>Bacillota</taxon>
        <taxon>Bacilli</taxon>
        <taxon>Bacillales</taxon>
        <taxon>Caryophanaceae</taxon>
        <taxon>Bhargavaea</taxon>
    </lineage>
</organism>
<feature type="transmembrane region" description="Helical" evidence="1">
    <location>
        <begin position="204"/>
        <end position="224"/>
    </location>
</feature>
<evidence type="ECO:0000256" key="1">
    <source>
        <dbReference type="SAM" id="Phobius"/>
    </source>
</evidence>
<feature type="transmembrane region" description="Helical" evidence="1">
    <location>
        <begin position="142"/>
        <end position="164"/>
    </location>
</feature>
<feature type="transmembrane region" description="Helical" evidence="1">
    <location>
        <begin position="231"/>
        <end position="248"/>
    </location>
</feature>
<feature type="transmembrane region" description="Helical" evidence="1">
    <location>
        <begin position="34"/>
        <end position="57"/>
    </location>
</feature>
<dbReference type="Proteomes" id="UP000272481">
    <property type="component" value="Unassembled WGS sequence"/>
</dbReference>
<protein>
    <submittedName>
        <fullName evidence="2">Oligosaccharide repeat unit polymerase</fullName>
    </submittedName>
</protein>
<accession>A0ABX9ZDI6</accession>
<evidence type="ECO:0000313" key="3">
    <source>
        <dbReference type="Proteomes" id="UP000272481"/>
    </source>
</evidence>
<keyword evidence="1" id="KW-1133">Transmembrane helix</keyword>
<proteinExistence type="predicted"/>